<accession>A0ABT7EFS0</accession>
<organism evidence="1 2">
    <name type="scientific">Pseudoalteromonas obscura</name>
    <dbReference type="NCBI Taxonomy" id="3048491"/>
    <lineage>
        <taxon>Bacteria</taxon>
        <taxon>Pseudomonadati</taxon>
        <taxon>Pseudomonadota</taxon>
        <taxon>Gammaproteobacteria</taxon>
        <taxon>Alteromonadales</taxon>
        <taxon>Pseudoalteromonadaceae</taxon>
        <taxon>Pseudoalteromonas</taxon>
    </lineage>
</organism>
<reference evidence="1 2" key="1">
    <citation type="submission" date="2023-05" db="EMBL/GenBank/DDBJ databases">
        <title>Pseudoalteromonas ardens sp. nov., Pseudoalteromonas obscura sp. nov., and Pseudoalteromonas umbrosa sp. nov., isolated from the coral Montipora capitata.</title>
        <authorList>
            <person name="Thomas E.M."/>
            <person name="Smith E.M."/>
            <person name="Papke E."/>
            <person name="Shlafstein M.D."/>
            <person name="Oline D.K."/>
            <person name="Videau P."/>
            <person name="Saw J.H."/>
            <person name="Strangman W.K."/>
            <person name="Ushijima B."/>
        </authorList>
    </citation>
    <scope>NUCLEOTIDE SEQUENCE [LARGE SCALE GENOMIC DNA]</scope>
    <source>
        <strain evidence="1 2">P94</strain>
    </source>
</reference>
<dbReference type="RefSeq" id="WP_284136264.1">
    <property type="nucleotide sequence ID" value="NZ_JASJUT010000001.1"/>
</dbReference>
<protein>
    <submittedName>
        <fullName evidence="1">Uncharacterized protein</fullName>
    </submittedName>
</protein>
<proteinExistence type="predicted"/>
<dbReference type="EMBL" id="JASJUT010000001">
    <property type="protein sequence ID" value="MDK2594003.1"/>
    <property type="molecule type" value="Genomic_DNA"/>
</dbReference>
<comment type="caution">
    <text evidence="1">The sequence shown here is derived from an EMBL/GenBank/DDBJ whole genome shotgun (WGS) entry which is preliminary data.</text>
</comment>
<sequence length="158" mass="17342">MIHAIVGKSDVISKIASNWVVAELVVLKQGYSVIQVSDQLLDDINELVNSEKEAPYPEFYKLSSSLHELLKSESINKTLAYIESDYFGGIGAQSAVLYINSKTVLGPLKTEVKWCSNTNQYNQEPKGQLAINSVLSLLGVSTSNGMGEFDVLQLDSLR</sequence>
<keyword evidence="2" id="KW-1185">Reference proteome</keyword>
<evidence type="ECO:0000313" key="1">
    <source>
        <dbReference type="EMBL" id="MDK2594003.1"/>
    </source>
</evidence>
<name>A0ABT7EFS0_9GAMM</name>
<evidence type="ECO:0000313" key="2">
    <source>
        <dbReference type="Proteomes" id="UP001231915"/>
    </source>
</evidence>
<gene>
    <name evidence="1" type="ORF">QNM18_02835</name>
</gene>
<dbReference type="Proteomes" id="UP001231915">
    <property type="component" value="Unassembled WGS sequence"/>
</dbReference>